<dbReference type="PROSITE" id="PS51352">
    <property type="entry name" value="THIOREDOXIN_2"/>
    <property type="match status" value="1"/>
</dbReference>
<comment type="caution">
    <text evidence="3">The sequence shown here is derived from an EMBL/GenBank/DDBJ whole genome shotgun (WGS) entry which is preliminary data.</text>
</comment>
<keyword evidence="1" id="KW-0732">Signal</keyword>
<name>A0A7Z0VKU3_9GAMM</name>
<evidence type="ECO:0000313" key="3">
    <source>
        <dbReference type="EMBL" id="ODJ87468.1"/>
    </source>
</evidence>
<gene>
    <name evidence="3" type="ORF">CODIS_21730</name>
</gene>
<evidence type="ECO:0000313" key="4">
    <source>
        <dbReference type="Proteomes" id="UP000094769"/>
    </source>
</evidence>
<dbReference type="Proteomes" id="UP000094769">
    <property type="component" value="Unassembled WGS sequence"/>
</dbReference>
<sequence length="345" mass="40119">MPMNKLLRNTAIVVSILTAAFKPNAFAIDSESDVYAFDDFPLEELLKYPEWFKKSFLDLPDDLEEAVQNDKRGLIVYFGQKRCAYCKMLLDVNFGLSDITTYTRKHFDIVPIDIWSTEEVTILNKDVITQREFAMRQNTNFTPSLIFYDRQGKEALRLRGYYPPYQFRAALEYVADGHYLKESFPDYLARGESGTAFEPGDLNEEDYFIPPPHNLDRSRFPGQRPLLVYFEQGNCHACDILHGQPLRDPAINRLLRGFDNVQLNIGEKTPVITPNGEKTTAFQWAKDLGLFYTPSLVFFDEQGNEIIRVDSVVRFYRLRKVINFITSRGYVAEPNYQRWRVNSDF</sequence>
<dbReference type="InterPro" id="IPR012336">
    <property type="entry name" value="Thioredoxin-like_fold"/>
</dbReference>
<evidence type="ECO:0000259" key="2">
    <source>
        <dbReference type="PROSITE" id="PS51352"/>
    </source>
</evidence>
<reference evidence="3 4" key="1">
    <citation type="submission" date="2016-06" db="EMBL/GenBank/DDBJ databases">
        <title>Genome sequence of endosymbiont of Candidatus Endolucinida thiodiazotropha.</title>
        <authorList>
            <person name="Poehlein A."/>
            <person name="Koenig S."/>
            <person name="Heiden S.E."/>
            <person name="Thuermer A."/>
            <person name="Voget S."/>
            <person name="Daniel R."/>
            <person name="Markert S."/>
            <person name="Gros O."/>
            <person name="Schweder T."/>
        </authorList>
    </citation>
    <scope>NUCLEOTIDE SEQUENCE [LARGE SCALE GENOMIC DNA]</scope>
    <source>
        <strain evidence="3 4">COS</strain>
    </source>
</reference>
<feature type="signal peptide" evidence="1">
    <location>
        <begin position="1"/>
        <end position="27"/>
    </location>
</feature>
<keyword evidence="4" id="KW-1185">Reference proteome</keyword>
<dbReference type="Pfam" id="PF13098">
    <property type="entry name" value="Thioredoxin_2"/>
    <property type="match status" value="2"/>
</dbReference>
<organism evidence="3 4">
    <name type="scientific">Candidatus Thiodiazotropha endolucinida</name>
    <dbReference type="NCBI Taxonomy" id="1655433"/>
    <lineage>
        <taxon>Bacteria</taxon>
        <taxon>Pseudomonadati</taxon>
        <taxon>Pseudomonadota</taxon>
        <taxon>Gammaproteobacteria</taxon>
        <taxon>Chromatiales</taxon>
        <taxon>Sedimenticolaceae</taxon>
        <taxon>Candidatus Thiodiazotropha</taxon>
    </lineage>
</organism>
<dbReference type="AlphaFoldDB" id="A0A7Z0VKU3"/>
<protein>
    <recommendedName>
        <fullName evidence="2">Thioredoxin domain-containing protein</fullName>
    </recommendedName>
</protein>
<proteinExistence type="predicted"/>
<feature type="chain" id="PRO_5031269070" description="Thioredoxin domain-containing protein" evidence="1">
    <location>
        <begin position="28"/>
        <end position="345"/>
    </location>
</feature>
<dbReference type="SUPFAM" id="SSF52833">
    <property type="entry name" value="Thioredoxin-like"/>
    <property type="match status" value="2"/>
</dbReference>
<evidence type="ECO:0000256" key="1">
    <source>
        <dbReference type="SAM" id="SignalP"/>
    </source>
</evidence>
<dbReference type="Gene3D" id="3.40.30.10">
    <property type="entry name" value="Glutaredoxin"/>
    <property type="match status" value="2"/>
</dbReference>
<accession>A0A7Z0VKU3</accession>
<feature type="domain" description="Thioredoxin" evidence="2">
    <location>
        <begin position="16"/>
        <end position="176"/>
    </location>
</feature>
<dbReference type="InterPro" id="IPR036249">
    <property type="entry name" value="Thioredoxin-like_sf"/>
</dbReference>
<dbReference type="InterPro" id="IPR013766">
    <property type="entry name" value="Thioredoxin_domain"/>
</dbReference>
<dbReference type="EMBL" id="MARB01000011">
    <property type="protein sequence ID" value="ODJ87468.1"/>
    <property type="molecule type" value="Genomic_DNA"/>
</dbReference>